<comment type="subunit">
    <text evidence="15">Interacts with tw/POMT2.</text>
</comment>
<protein>
    <recommendedName>
        <fullName evidence="16">Protein O-mannosyltransferase 1</fullName>
        <ecNumber evidence="4">2.4.1.109</ecNumber>
    </recommendedName>
    <alternativeName>
        <fullName evidence="17">Protein rotated abdomen</fullName>
    </alternativeName>
</protein>
<dbReference type="Pfam" id="PF02366">
    <property type="entry name" value="PMT"/>
    <property type="match status" value="1"/>
</dbReference>
<keyword evidence="6" id="KW-0808">Transferase</keyword>
<evidence type="ECO:0000256" key="5">
    <source>
        <dbReference type="ARBA" id="ARBA00022676"/>
    </source>
</evidence>
<dbReference type="EMBL" id="JAVRJZ010000021">
    <property type="protein sequence ID" value="KAK2704461.1"/>
    <property type="molecule type" value="Genomic_DNA"/>
</dbReference>
<feature type="transmembrane region" description="Helical" evidence="19">
    <location>
        <begin position="171"/>
        <end position="197"/>
    </location>
</feature>
<evidence type="ECO:0000256" key="18">
    <source>
        <dbReference type="SAM" id="MobiDB-lite"/>
    </source>
</evidence>
<organism evidence="21 22">
    <name type="scientific">Artemia franciscana</name>
    <name type="common">Brine shrimp</name>
    <name type="synonym">Artemia sanfranciscana</name>
    <dbReference type="NCBI Taxonomy" id="6661"/>
    <lineage>
        <taxon>Eukaryota</taxon>
        <taxon>Metazoa</taxon>
        <taxon>Ecdysozoa</taxon>
        <taxon>Arthropoda</taxon>
        <taxon>Crustacea</taxon>
        <taxon>Branchiopoda</taxon>
        <taxon>Anostraca</taxon>
        <taxon>Artemiidae</taxon>
        <taxon>Artemia</taxon>
    </lineage>
</organism>
<feature type="compositionally biased region" description="Basic and acidic residues" evidence="18">
    <location>
        <begin position="26"/>
        <end position="53"/>
    </location>
</feature>
<dbReference type="AlphaFoldDB" id="A0AA88L1R0"/>
<comment type="caution">
    <text evidence="21">The sequence shown here is derived from an EMBL/GenBank/DDBJ whole genome shotgun (WGS) entry which is preliminary data.</text>
</comment>
<dbReference type="PROSITE" id="PS50919">
    <property type="entry name" value="MIR"/>
    <property type="match status" value="3"/>
</dbReference>
<dbReference type="EC" id="2.4.1.109" evidence="4"/>
<evidence type="ECO:0000256" key="13">
    <source>
        <dbReference type="ARBA" id="ARBA00045102"/>
    </source>
</evidence>
<keyword evidence="8" id="KW-0677">Repeat</keyword>
<feature type="transmembrane region" description="Helical" evidence="19">
    <location>
        <begin position="301"/>
        <end position="320"/>
    </location>
</feature>
<evidence type="ECO:0000256" key="3">
    <source>
        <dbReference type="ARBA" id="ARBA00007222"/>
    </source>
</evidence>
<evidence type="ECO:0000256" key="7">
    <source>
        <dbReference type="ARBA" id="ARBA00022692"/>
    </source>
</evidence>
<dbReference type="PANTHER" id="PTHR10050:SF51">
    <property type="entry name" value="PROTEIN O-MANNOSYL-TRANSFERASE 1"/>
    <property type="match status" value="1"/>
</dbReference>
<dbReference type="FunFam" id="2.80.10.50:FF:000012">
    <property type="entry name" value="Protein O-mannosyl-transferase 1"/>
    <property type="match status" value="1"/>
</dbReference>
<evidence type="ECO:0000256" key="4">
    <source>
        <dbReference type="ARBA" id="ARBA00012839"/>
    </source>
</evidence>
<comment type="subcellular location">
    <subcellularLocation>
        <location evidence="1">Endoplasmic reticulum membrane</location>
        <topology evidence="1">Multi-pass membrane protein</topology>
    </subcellularLocation>
</comment>
<dbReference type="Gene3D" id="2.80.10.50">
    <property type="match status" value="1"/>
</dbReference>
<evidence type="ECO:0000256" key="1">
    <source>
        <dbReference type="ARBA" id="ARBA00004477"/>
    </source>
</evidence>
<feature type="transmembrane region" description="Helical" evidence="19">
    <location>
        <begin position="672"/>
        <end position="690"/>
    </location>
</feature>
<comment type="catalytic activity">
    <reaction evidence="13">
        <text>a di-trans,poly-cis-dolichyl beta-D-mannosyl phosphate + L-seryl-[protein] = 3-O-(alpha-D-mannosyl)-L-seryl-[protein] + a di-trans,poly-cis-dolichyl phosphate + H(+)</text>
        <dbReference type="Rhea" id="RHEA:17377"/>
        <dbReference type="Rhea" id="RHEA-COMP:9863"/>
        <dbReference type="Rhea" id="RHEA-COMP:13546"/>
        <dbReference type="Rhea" id="RHEA-COMP:19498"/>
        <dbReference type="Rhea" id="RHEA-COMP:19501"/>
        <dbReference type="ChEBI" id="CHEBI:15378"/>
        <dbReference type="ChEBI" id="CHEBI:29999"/>
        <dbReference type="ChEBI" id="CHEBI:57683"/>
        <dbReference type="ChEBI" id="CHEBI:58211"/>
        <dbReference type="ChEBI" id="CHEBI:137321"/>
        <dbReference type="EC" id="2.4.1.109"/>
    </reaction>
</comment>
<feature type="transmembrane region" description="Helical" evidence="19">
    <location>
        <begin position="702"/>
        <end position="721"/>
    </location>
</feature>
<evidence type="ECO:0000313" key="22">
    <source>
        <dbReference type="Proteomes" id="UP001187531"/>
    </source>
</evidence>
<dbReference type="GO" id="GO:0005789">
    <property type="term" value="C:endoplasmic reticulum membrane"/>
    <property type="evidence" value="ECO:0007669"/>
    <property type="project" value="UniProtKB-SubCell"/>
</dbReference>
<reference evidence="21" key="1">
    <citation type="submission" date="2023-07" db="EMBL/GenBank/DDBJ databases">
        <title>Chromosome-level genome assembly of Artemia franciscana.</title>
        <authorList>
            <person name="Jo E."/>
        </authorList>
    </citation>
    <scope>NUCLEOTIDE SEQUENCE</scope>
    <source>
        <tissue evidence="21">Whole body</tissue>
    </source>
</reference>
<proteinExistence type="inferred from homology"/>
<feature type="domain" description="MIR" evidence="20">
    <location>
        <begin position="425"/>
        <end position="482"/>
    </location>
</feature>
<evidence type="ECO:0000256" key="8">
    <source>
        <dbReference type="ARBA" id="ARBA00022737"/>
    </source>
</evidence>
<feature type="domain" description="MIR" evidence="20">
    <location>
        <begin position="353"/>
        <end position="414"/>
    </location>
</feature>
<keyword evidence="10 19" id="KW-1133">Transmembrane helix</keyword>
<evidence type="ECO:0000256" key="17">
    <source>
        <dbReference type="ARBA" id="ARBA00079036"/>
    </source>
</evidence>
<evidence type="ECO:0000256" key="14">
    <source>
        <dbReference type="ARBA" id="ARBA00059310"/>
    </source>
</evidence>
<dbReference type="InterPro" id="IPR016093">
    <property type="entry name" value="MIR_motif"/>
</dbReference>
<comment type="pathway">
    <text evidence="2">Protein modification; protein glycosylation.</text>
</comment>
<dbReference type="Pfam" id="PF02815">
    <property type="entry name" value="MIR"/>
    <property type="match status" value="1"/>
</dbReference>
<name>A0AA88L1R0_ARTSF</name>
<evidence type="ECO:0000256" key="2">
    <source>
        <dbReference type="ARBA" id="ARBA00004922"/>
    </source>
</evidence>
<dbReference type="Pfam" id="PF16192">
    <property type="entry name" value="PMT_4TMC"/>
    <property type="match status" value="1"/>
</dbReference>
<gene>
    <name evidence="21" type="ORF">QYM36_016758</name>
</gene>
<dbReference type="Proteomes" id="UP001187531">
    <property type="component" value="Unassembled WGS sequence"/>
</dbReference>
<feature type="domain" description="MIR" evidence="20">
    <location>
        <begin position="488"/>
        <end position="544"/>
    </location>
</feature>
<dbReference type="EMBL" id="JAVRJZ010000021">
    <property type="protein sequence ID" value="KAK2704460.1"/>
    <property type="molecule type" value="Genomic_DNA"/>
</dbReference>
<dbReference type="SUPFAM" id="SSF82109">
    <property type="entry name" value="MIR domain"/>
    <property type="match status" value="1"/>
</dbReference>
<accession>A0AA88L1R0</accession>
<feature type="transmembrane region" description="Helical" evidence="19">
    <location>
        <begin position="733"/>
        <end position="750"/>
    </location>
</feature>
<keyword evidence="9" id="KW-0256">Endoplasmic reticulum</keyword>
<feature type="transmembrane region" description="Helical" evidence="19">
    <location>
        <begin position="631"/>
        <end position="652"/>
    </location>
</feature>
<evidence type="ECO:0000256" key="19">
    <source>
        <dbReference type="SAM" id="Phobius"/>
    </source>
</evidence>
<keyword evidence="5" id="KW-0328">Glycosyltransferase</keyword>
<feature type="transmembrane region" description="Helical" evidence="19">
    <location>
        <begin position="69"/>
        <end position="89"/>
    </location>
</feature>
<feature type="transmembrane region" description="Helical" evidence="19">
    <location>
        <begin position="262"/>
        <end position="280"/>
    </location>
</feature>
<dbReference type="InterPro" id="IPR036300">
    <property type="entry name" value="MIR_dom_sf"/>
</dbReference>
<evidence type="ECO:0000256" key="16">
    <source>
        <dbReference type="ARBA" id="ARBA00073145"/>
    </source>
</evidence>
<comment type="similarity">
    <text evidence="3">Belongs to the glycosyltransferase 39 family.</text>
</comment>
<comment type="function">
    <text evidence="14">Rt/POMT1 and tw/POMT2 function as a protein O-mannosyltransferase in association with each other to generate and maintain normal muscle development.</text>
</comment>
<keyword evidence="22" id="KW-1185">Reference proteome</keyword>
<feature type="transmembrane region" description="Helical" evidence="19">
    <location>
        <begin position="240"/>
        <end position="256"/>
    </location>
</feature>
<evidence type="ECO:0000256" key="12">
    <source>
        <dbReference type="ARBA" id="ARBA00045085"/>
    </source>
</evidence>
<evidence type="ECO:0000259" key="20">
    <source>
        <dbReference type="PROSITE" id="PS50919"/>
    </source>
</evidence>
<sequence length="783" mass="89373">MAIVTKNPIEATGSPKATEVRKRKGNKTEPEKSALSEQKTEEIKEVSAKEHGKEKLKRRDSKEVPLSTIWRPGVMMLLLFAIAAGLRFYRLSEPNSIVFDELHYGRYAGLYLKKTFFFDSHPPLGKQMLALAGYLAGFNATEYKFEKIGNAYNESVPVFAMRMVPALCGSLVVPLAYQIMLLLGFHQWTAALTAFLFAFDNSLVTQSHFMLMESILMFFSLSGIMCILRFRQNSTKDFSFGWWFWLSSGVALLTCANCVKYVGFYSLALGAALVGHEFWVRVLARKDISRPLLWKHIITRGLAFSLIPSFIYLAVFYVHLSILTNAGPHDSAMSSAFQASLEGGLASIVSGQPLEVVHGSQVTLRHTHGNPCWLHSHDGKYPIKYSDGRGSSHQQQVTCYGHKDVNNWWIVKRPERDDIMVSAPLDRIKHGDIIQLVHGLSGRPLNTHNVAAPLTATKQEISCYINYNVSMDPQILWRVDIVNKNEVGDIWHALESIVRLVHVNTSAALSYSGRTLPDWGFHQQEVVGDIQLSNKDNNWNVEEHRYTRNEEKEDLQRELMNTDFIPLEPVKLNFIEKFLELQIRMLFITNENVPNHMYTSSPWEWLLINRGIAYWISPTSNAQIQLLGNVAIWYTSTGLLTLYAVLLVIYLLRQRRECYDLSEKTWNQFVTIGEVFLIGYAIHFAPFFFVDHTLFLHHYLPAYAFKLLLAGAMAEHVLNAIRDVYNRKWLRQLVVGLIIGWIVSSVYIFNKFKILTYGIGSGTATEILDLKWKDSWDFIIHKS</sequence>
<keyword evidence="7 19" id="KW-0812">Transmembrane</keyword>
<evidence type="ECO:0000256" key="11">
    <source>
        <dbReference type="ARBA" id="ARBA00023136"/>
    </source>
</evidence>
<dbReference type="PANTHER" id="PTHR10050">
    <property type="entry name" value="DOLICHYL-PHOSPHATE-MANNOSE--PROTEIN MANNOSYLTRANSFERASE"/>
    <property type="match status" value="1"/>
</dbReference>
<keyword evidence="11 19" id="KW-0472">Membrane</keyword>
<dbReference type="SMART" id="SM00472">
    <property type="entry name" value="MIR"/>
    <property type="match status" value="3"/>
</dbReference>
<evidence type="ECO:0000256" key="9">
    <source>
        <dbReference type="ARBA" id="ARBA00022824"/>
    </source>
</evidence>
<dbReference type="InterPro" id="IPR032421">
    <property type="entry name" value="PMT_4TMC"/>
</dbReference>
<dbReference type="InterPro" id="IPR003342">
    <property type="entry name" value="ArnT-like_N"/>
</dbReference>
<evidence type="ECO:0000256" key="10">
    <source>
        <dbReference type="ARBA" id="ARBA00022989"/>
    </source>
</evidence>
<feature type="transmembrane region" description="Helical" evidence="19">
    <location>
        <begin position="209"/>
        <end position="228"/>
    </location>
</feature>
<dbReference type="GO" id="GO:0004169">
    <property type="term" value="F:dolichyl-phosphate-mannose-protein mannosyltransferase activity"/>
    <property type="evidence" value="ECO:0007669"/>
    <property type="project" value="UniProtKB-EC"/>
</dbReference>
<comment type="catalytic activity">
    <reaction evidence="12">
        <text>a di-trans,poly-cis-dolichyl beta-D-mannosyl phosphate + L-threonyl-[protein] = 3-O-(alpha-D-mannosyl)-L-threonyl-[protein] + a di-trans,poly-cis-dolichyl phosphate + H(+)</text>
        <dbReference type="Rhea" id="RHEA:53396"/>
        <dbReference type="Rhea" id="RHEA-COMP:11060"/>
        <dbReference type="Rhea" id="RHEA-COMP:13547"/>
        <dbReference type="Rhea" id="RHEA-COMP:19498"/>
        <dbReference type="Rhea" id="RHEA-COMP:19501"/>
        <dbReference type="ChEBI" id="CHEBI:15378"/>
        <dbReference type="ChEBI" id="CHEBI:30013"/>
        <dbReference type="ChEBI" id="CHEBI:57683"/>
        <dbReference type="ChEBI" id="CHEBI:58211"/>
        <dbReference type="ChEBI" id="CHEBI:137323"/>
        <dbReference type="EC" id="2.4.1.109"/>
    </reaction>
</comment>
<feature type="region of interest" description="Disordered" evidence="18">
    <location>
        <begin position="1"/>
        <end position="59"/>
    </location>
</feature>
<evidence type="ECO:0000256" key="6">
    <source>
        <dbReference type="ARBA" id="ARBA00022679"/>
    </source>
</evidence>
<dbReference type="InterPro" id="IPR027005">
    <property type="entry name" value="PMT-like"/>
</dbReference>
<evidence type="ECO:0000313" key="21">
    <source>
        <dbReference type="EMBL" id="KAK2704460.1"/>
    </source>
</evidence>
<evidence type="ECO:0000256" key="15">
    <source>
        <dbReference type="ARBA" id="ARBA00061810"/>
    </source>
</evidence>
<dbReference type="CDD" id="cd23281">
    <property type="entry name" value="beta-trefoil_MIR_POMT1"/>
    <property type="match status" value="1"/>
</dbReference>